<feature type="compositionally biased region" description="Basic and acidic residues" evidence="1">
    <location>
        <begin position="619"/>
        <end position="629"/>
    </location>
</feature>
<reference evidence="3" key="1">
    <citation type="journal article" date="2019" name="Int. J. Syst. Evol. Microbiol.">
        <title>The Global Catalogue of Microorganisms (GCM) 10K type strain sequencing project: providing services to taxonomists for standard genome sequencing and annotation.</title>
        <authorList>
            <consortium name="The Broad Institute Genomics Platform"/>
            <consortium name="The Broad Institute Genome Sequencing Center for Infectious Disease"/>
            <person name="Wu L."/>
            <person name="Ma J."/>
        </authorList>
    </citation>
    <scope>NUCLEOTIDE SEQUENCE [LARGE SCALE GENOMIC DNA]</scope>
    <source>
        <strain evidence="3">CGMCC 1.12664</strain>
    </source>
</reference>
<keyword evidence="3" id="KW-1185">Reference proteome</keyword>
<accession>A0A917EFT5</accession>
<dbReference type="Proteomes" id="UP000612855">
    <property type="component" value="Unassembled WGS sequence"/>
</dbReference>
<comment type="caution">
    <text evidence="2">The sequence shown here is derived from an EMBL/GenBank/DDBJ whole genome shotgun (WGS) entry which is preliminary data.</text>
</comment>
<feature type="region of interest" description="Disordered" evidence="1">
    <location>
        <begin position="350"/>
        <end position="393"/>
    </location>
</feature>
<proteinExistence type="predicted"/>
<name>A0A917EFT5_9RHOB</name>
<dbReference type="EMBL" id="BMFJ01000001">
    <property type="protein sequence ID" value="GGE29891.1"/>
    <property type="molecule type" value="Genomic_DNA"/>
</dbReference>
<sequence>MTFFLNGPATPPQIKANNPKADLPDLWDGLGAATSSAAMENDANFRAFRETSSVRAETGWEIVDRLGVDAVAERAEREGLSENLISNLPMLYERRSAHMLRSFEDMLFKMADEAKTAAPGDWTGFEITDEAIEAKVNARLQAEYEEAQQILDMMPSGRGAAEFLGGMVGITADVKNLPFMFFGGGSGSLVRVMGREAAINMAAEAAFMPSQFSMAERLDIPDPDVVSQLAMAAAAGGILGGAVEGARRGYVYWRGRNQTAVPGMTDIRAQAMVDEVEDIITSDTSQPFGQIERLMDEAEAEPPYILENPLNPTREPLLLTDPLEDLPDGISEEERFAYEREMEEGKAAEVARAQQQIDDIPVSSARKPLSTRLKQSGRPNKTDPNRHLGLGKESMQVHPDGFAAAELRHRGITHKSSPGLFSRKGRKDFDNLVASEWEEDFPGISAAAGISDDGMYLDRDGFLDVLARDINGDDSWLVYRQQADSDQAKLDKWADRSALDDYYDMEPEGRYFVDIEAHKANNPETYQADIEAGFYEWMRDNEFADILTEAEIREIVGVLQERGGDPEYLIERALEREVDHVEGRTADQPSGQPARAAGQGDAEPGPDAGEAGGRGAGGEGDRAPERASERTAAGDQTLIDGVAPVSDRDRLEARQNAPMRGGNAAADEGLFDTGARLQSDLFSDPSDPKTKDYRETVSTYMREEIAEEGDIGVDVGDGKGSRSASAVLDELDADDDFLEIMNWCGRKRETE</sequence>
<evidence type="ECO:0000313" key="3">
    <source>
        <dbReference type="Proteomes" id="UP000612855"/>
    </source>
</evidence>
<gene>
    <name evidence="2" type="ORF">GCM10011360_17440</name>
</gene>
<evidence type="ECO:0000256" key="1">
    <source>
        <dbReference type="SAM" id="MobiDB-lite"/>
    </source>
</evidence>
<organism evidence="2 3">
    <name type="scientific">Primorskyibacter flagellatus</name>
    <dbReference type="NCBI Taxonomy" id="1387277"/>
    <lineage>
        <taxon>Bacteria</taxon>
        <taxon>Pseudomonadati</taxon>
        <taxon>Pseudomonadota</taxon>
        <taxon>Alphaproteobacteria</taxon>
        <taxon>Rhodobacterales</taxon>
        <taxon>Roseobacteraceae</taxon>
        <taxon>Primorskyibacter</taxon>
    </lineage>
</organism>
<feature type="region of interest" description="Disordered" evidence="1">
    <location>
        <begin position="581"/>
        <end position="722"/>
    </location>
</feature>
<feature type="compositionally biased region" description="Low complexity" evidence="1">
    <location>
        <begin position="600"/>
        <end position="609"/>
    </location>
</feature>
<feature type="compositionally biased region" description="Basic and acidic residues" evidence="1">
    <location>
        <begin position="686"/>
        <end position="695"/>
    </location>
</feature>
<evidence type="ECO:0000313" key="2">
    <source>
        <dbReference type="EMBL" id="GGE29891.1"/>
    </source>
</evidence>
<dbReference type="AlphaFoldDB" id="A0A917EFT5"/>
<protein>
    <submittedName>
        <fullName evidence="2">Uncharacterized protein</fullName>
    </submittedName>
</protein>